<comment type="caution">
    <text evidence="3">The sequence shown here is derived from an EMBL/GenBank/DDBJ whole genome shotgun (WGS) entry which is preliminary data.</text>
</comment>
<evidence type="ECO:0000256" key="1">
    <source>
        <dbReference type="SAM" id="MobiDB-lite"/>
    </source>
</evidence>
<evidence type="ECO:0000313" key="4">
    <source>
        <dbReference type="Proteomes" id="UP000326396"/>
    </source>
</evidence>
<evidence type="ECO:0000313" key="3">
    <source>
        <dbReference type="EMBL" id="KAD2067451.1"/>
    </source>
</evidence>
<dbReference type="Proteomes" id="UP000326396">
    <property type="component" value="Unassembled WGS sequence"/>
</dbReference>
<feature type="signal peptide" evidence="2">
    <location>
        <begin position="1"/>
        <end position="24"/>
    </location>
</feature>
<keyword evidence="4" id="KW-1185">Reference proteome</keyword>
<organism evidence="3 4">
    <name type="scientific">Mikania micrantha</name>
    <name type="common">bitter vine</name>
    <dbReference type="NCBI Taxonomy" id="192012"/>
    <lineage>
        <taxon>Eukaryota</taxon>
        <taxon>Viridiplantae</taxon>
        <taxon>Streptophyta</taxon>
        <taxon>Embryophyta</taxon>
        <taxon>Tracheophyta</taxon>
        <taxon>Spermatophyta</taxon>
        <taxon>Magnoliopsida</taxon>
        <taxon>eudicotyledons</taxon>
        <taxon>Gunneridae</taxon>
        <taxon>Pentapetalae</taxon>
        <taxon>asterids</taxon>
        <taxon>campanulids</taxon>
        <taxon>Asterales</taxon>
        <taxon>Asteraceae</taxon>
        <taxon>Asteroideae</taxon>
        <taxon>Heliantheae alliance</taxon>
        <taxon>Eupatorieae</taxon>
        <taxon>Mikania</taxon>
    </lineage>
</organism>
<evidence type="ECO:0000256" key="2">
    <source>
        <dbReference type="SAM" id="SignalP"/>
    </source>
</evidence>
<gene>
    <name evidence="3" type="ORF">E3N88_41915</name>
</gene>
<keyword evidence="2" id="KW-0732">Signal</keyword>
<dbReference type="EMBL" id="SZYD01000200">
    <property type="protein sequence ID" value="KAD2067451.1"/>
    <property type="molecule type" value="Genomic_DNA"/>
</dbReference>
<name>A0A5N6LLH9_9ASTR</name>
<accession>A0A5N6LLH9</accession>
<sequence length="156" mass="17413">MKQRCSIYGVFLFILLILLKEKKGWWRRGPVNRRAMGSKKGATRRPNRAPSGTVEDDESGFTLEDLSISRSASEEYWSSGPLRITKCRSPVCLSVAALRLCLSAGVSVAGHATRLDCMEDMTRWMVEHMAATSGVHVPVFPRQRHDHDPHDPGGHV</sequence>
<reference evidence="3 4" key="1">
    <citation type="submission" date="2019-05" db="EMBL/GenBank/DDBJ databases">
        <title>Mikania micrantha, genome provides insights into the molecular mechanism of rapid growth.</title>
        <authorList>
            <person name="Liu B."/>
        </authorList>
    </citation>
    <scope>NUCLEOTIDE SEQUENCE [LARGE SCALE GENOMIC DNA]</scope>
    <source>
        <strain evidence="3">NLD-2019</strain>
        <tissue evidence="3">Leaf</tissue>
    </source>
</reference>
<protein>
    <submittedName>
        <fullName evidence="3">Uncharacterized protein</fullName>
    </submittedName>
</protein>
<dbReference type="AlphaFoldDB" id="A0A5N6LLH9"/>
<feature type="region of interest" description="Disordered" evidence="1">
    <location>
        <begin position="36"/>
        <end position="59"/>
    </location>
</feature>
<feature type="chain" id="PRO_5024417907" evidence="2">
    <location>
        <begin position="25"/>
        <end position="156"/>
    </location>
</feature>
<proteinExistence type="predicted"/>